<dbReference type="InterPro" id="IPR001387">
    <property type="entry name" value="Cro/C1-type_HTH"/>
</dbReference>
<dbReference type="Gene3D" id="1.10.260.40">
    <property type="entry name" value="lambda repressor-like DNA-binding domains"/>
    <property type="match status" value="1"/>
</dbReference>
<name>A0A7W8NG18_9DEIO</name>
<dbReference type="EMBL" id="JACHFL010000003">
    <property type="protein sequence ID" value="MBB5362507.1"/>
    <property type="molecule type" value="Genomic_DNA"/>
</dbReference>
<protein>
    <submittedName>
        <fullName evidence="2">Transcriptional regulator with XRE-family HTH domain</fullName>
    </submittedName>
</protein>
<dbReference type="AlphaFoldDB" id="A0A7W8NG18"/>
<dbReference type="GO" id="GO:0003677">
    <property type="term" value="F:DNA binding"/>
    <property type="evidence" value="ECO:0007669"/>
    <property type="project" value="InterPro"/>
</dbReference>
<dbReference type="RefSeq" id="WP_184129497.1">
    <property type="nucleotide sequence ID" value="NZ_JACHFL010000003.1"/>
</dbReference>
<dbReference type="CDD" id="cd00093">
    <property type="entry name" value="HTH_XRE"/>
    <property type="match status" value="1"/>
</dbReference>
<dbReference type="Proteomes" id="UP000552709">
    <property type="component" value="Unassembled WGS sequence"/>
</dbReference>
<dbReference type="PROSITE" id="PS50943">
    <property type="entry name" value="HTH_CROC1"/>
    <property type="match status" value="1"/>
</dbReference>
<dbReference type="SUPFAM" id="SSF47413">
    <property type="entry name" value="lambda repressor-like DNA-binding domains"/>
    <property type="match status" value="1"/>
</dbReference>
<feature type="domain" description="HTH cro/C1-type" evidence="1">
    <location>
        <begin position="11"/>
        <end position="65"/>
    </location>
</feature>
<evidence type="ECO:0000259" key="1">
    <source>
        <dbReference type="PROSITE" id="PS50943"/>
    </source>
</evidence>
<accession>A0A7W8NG18</accession>
<dbReference type="SMART" id="SM00530">
    <property type="entry name" value="HTH_XRE"/>
    <property type="match status" value="1"/>
</dbReference>
<keyword evidence="3" id="KW-1185">Reference proteome</keyword>
<proteinExistence type="predicted"/>
<evidence type="ECO:0000313" key="3">
    <source>
        <dbReference type="Proteomes" id="UP000552709"/>
    </source>
</evidence>
<reference evidence="2 3" key="1">
    <citation type="submission" date="2020-08" db="EMBL/GenBank/DDBJ databases">
        <title>Genomic Encyclopedia of Type Strains, Phase IV (KMG-IV): sequencing the most valuable type-strain genomes for metagenomic binning, comparative biology and taxonomic classification.</title>
        <authorList>
            <person name="Goeker M."/>
        </authorList>
    </citation>
    <scope>NUCLEOTIDE SEQUENCE [LARGE SCALE GENOMIC DNA]</scope>
    <source>
        <strain evidence="2 3">DSM 27939</strain>
    </source>
</reference>
<comment type="caution">
    <text evidence="2">The sequence shown here is derived from an EMBL/GenBank/DDBJ whole genome shotgun (WGS) entry which is preliminary data.</text>
</comment>
<sequence length="70" mass="7758">MDVNERIRARVRAEMVQQNLTQIELARRLGISPPALSQIMSGRRGTMPESLMNVLEALGLTLEAVPKKDG</sequence>
<dbReference type="Pfam" id="PF01381">
    <property type="entry name" value="HTH_3"/>
    <property type="match status" value="1"/>
</dbReference>
<dbReference type="InterPro" id="IPR010982">
    <property type="entry name" value="Lambda_DNA-bd_dom_sf"/>
</dbReference>
<organism evidence="2 3">
    <name type="scientific">Deinococcus humi</name>
    <dbReference type="NCBI Taxonomy" id="662880"/>
    <lineage>
        <taxon>Bacteria</taxon>
        <taxon>Thermotogati</taxon>
        <taxon>Deinococcota</taxon>
        <taxon>Deinococci</taxon>
        <taxon>Deinococcales</taxon>
        <taxon>Deinococcaceae</taxon>
        <taxon>Deinococcus</taxon>
    </lineage>
</organism>
<evidence type="ECO:0000313" key="2">
    <source>
        <dbReference type="EMBL" id="MBB5362507.1"/>
    </source>
</evidence>
<gene>
    <name evidence="2" type="ORF">HNQ08_001602</name>
</gene>